<name>A0ABY7LV12_9BACT</name>
<geneLocation type="plasmid" evidence="2 3">
    <name>unnamed1</name>
</geneLocation>
<sequence length="97" mass="11041">MPLSTLLLDPDYSGFFQFIVIAPCLVLAALELLFTLLYFNKRKPVFLFLFLLPTAATVLLSFMLFESHEAYDHSVGVCSFVFALLLLAANVREMFRK</sequence>
<dbReference type="RefSeq" id="WP_269562251.1">
    <property type="nucleotide sequence ID" value="NZ_CP114768.1"/>
</dbReference>
<keyword evidence="1" id="KW-0472">Membrane</keyword>
<feature type="transmembrane region" description="Helical" evidence="1">
    <location>
        <begin position="46"/>
        <end position="65"/>
    </location>
</feature>
<organism evidence="2 3">
    <name type="scientific">Hymenobacter canadensis</name>
    <dbReference type="NCBI Taxonomy" id="2999067"/>
    <lineage>
        <taxon>Bacteria</taxon>
        <taxon>Pseudomonadati</taxon>
        <taxon>Bacteroidota</taxon>
        <taxon>Cytophagia</taxon>
        <taxon>Cytophagales</taxon>
        <taxon>Hymenobacteraceae</taxon>
        <taxon>Hymenobacter</taxon>
    </lineage>
</organism>
<dbReference type="EMBL" id="CP114768">
    <property type="protein sequence ID" value="WBA44224.1"/>
    <property type="molecule type" value="Genomic_DNA"/>
</dbReference>
<accession>A0ABY7LV12</accession>
<gene>
    <name evidence="2" type="ORF">O3303_20260</name>
</gene>
<proteinExistence type="predicted"/>
<evidence type="ECO:0000256" key="1">
    <source>
        <dbReference type="SAM" id="Phobius"/>
    </source>
</evidence>
<keyword evidence="2" id="KW-0614">Plasmid</keyword>
<evidence type="ECO:0000313" key="3">
    <source>
        <dbReference type="Proteomes" id="UP001211005"/>
    </source>
</evidence>
<keyword evidence="1" id="KW-0812">Transmembrane</keyword>
<dbReference type="Proteomes" id="UP001211005">
    <property type="component" value="Plasmid unnamed1"/>
</dbReference>
<feature type="transmembrane region" description="Helical" evidence="1">
    <location>
        <begin position="15"/>
        <end position="39"/>
    </location>
</feature>
<keyword evidence="3" id="KW-1185">Reference proteome</keyword>
<evidence type="ECO:0000313" key="2">
    <source>
        <dbReference type="EMBL" id="WBA44224.1"/>
    </source>
</evidence>
<protein>
    <submittedName>
        <fullName evidence="2">Uncharacterized protein</fullName>
    </submittedName>
</protein>
<feature type="transmembrane region" description="Helical" evidence="1">
    <location>
        <begin position="71"/>
        <end position="91"/>
    </location>
</feature>
<reference evidence="2 3" key="1">
    <citation type="submission" date="2022-12" db="EMBL/GenBank/DDBJ databases">
        <title>Hymenobacter canadensis sp. nov. isolated from lake water of the Cambridge Bay, Canada.</title>
        <authorList>
            <person name="Kim W.H."/>
            <person name="Lee Y.M."/>
        </authorList>
    </citation>
    <scope>NUCLEOTIDE SEQUENCE [LARGE SCALE GENOMIC DNA]</scope>
    <source>
        <strain evidence="2 3">PAMC 29467</strain>
        <plasmid evidence="2 3">unnamed1</plasmid>
    </source>
</reference>
<keyword evidence="1" id="KW-1133">Transmembrane helix</keyword>